<accession>A0A8X7SS13</accession>
<evidence type="ECO:0000256" key="1">
    <source>
        <dbReference type="ARBA" id="ARBA00004123"/>
    </source>
</evidence>
<feature type="region of interest" description="Disordered" evidence="6">
    <location>
        <begin position="346"/>
        <end position="375"/>
    </location>
</feature>
<protein>
    <recommendedName>
        <fullName evidence="9">BED-type domain-containing protein</fullName>
    </recommendedName>
</protein>
<gene>
    <name evidence="7" type="ORF">A4X06_0g9501</name>
</gene>
<evidence type="ECO:0000313" key="7">
    <source>
        <dbReference type="EMBL" id="KAE8236588.1"/>
    </source>
</evidence>
<keyword evidence="5" id="KW-0539">Nucleus</keyword>
<dbReference type="EMBL" id="LWDE02002879">
    <property type="protein sequence ID" value="KAE8236588.1"/>
    <property type="molecule type" value="Genomic_DNA"/>
</dbReference>
<feature type="compositionally biased region" description="Acidic residues" evidence="6">
    <location>
        <begin position="1"/>
        <end position="20"/>
    </location>
</feature>
<dbReference type="SUPFAM" id="SSF53098">
    <property type="entry name" value="Ribonuclease H-like"/>
    <property type="match status" value="1"/>
</dbReference>
<dbReference type="PANTHER" id="PTHR46481">
    <property type="entry name" value="ZINC FINGER BED DOMAIN-CONTAINING PROTEIN 4"/>
    <property type="match status" value="1"/>
</dbReference>
<dbReference type="SUPFAM" id="SSF140996">
    <property type="entry name" value="Hermes dimerisation domain"/>
    <property type="match status" value="1"/>
</dbReference>
<reference evidence="7" key="2">
    <citation type="journal article" date="2019" name="IMA Fungus">
        <title>Genome sequencing and comparison of five Tilletia species to identify candidate genes for the detection of regulated species infecting wheat.</title>
        <authorList>
            <person name="Nguyen H.D.T."/>
            <person name="Sultana T."/>
            <person name="Kesanakurti P."/>
            <person name="Hambleton S."/>
        </authorList>
    </citation>
    <scope>NUCLEOTIDE SEQUENCE</scope>
    <source>
        <strain evidence="7">DAOMC 236426</strain>
    </source>
</reference>
<feature type="compositionally biased region" description="Acidic residues" evidence="6">
    <location>
        <begin position="421"/>
        <end position="431"/>
    </location>
</feature>
<keyword evidence="4" id="KW-0862">Zinc</keyword>
<evidence type="ECO:0000256" key="2">
    <source>
        <dbReference type="ARBA" id="ARBA00022723"/>
    </source>
</evidence>
<sequence>HSDVEVADIEDDSEKEEDPGEPVRGVGSKGSKYVGYYRAGKKTLEWKYPRGGRPRYQATVQLFRCRFCERDIPVTNDTPSPLALHLNLKQKASLCPNIFNPKDHSLRNTFGPYVAPALQPKGSAPGSSFSGAASGTGKYVVGWMNGHRQRNHELKIEVVRRHAAEWLVRDCLPFTTLRTEGFQKLIQSLDPAAIKAFMSPRQVQRDVAEISGNLLRQAIAALRTHEFSLQLDEWTTPGQRHAFQAMVASYIDESWVFHSFCVDFKVLLGRHSGATFSGHVVEFLLEHDLHTMWNASIVTDSASAHLYVALGVPKTSGRKKVVLPGSSSWGPNLDDPKRRAKLMASLDTDDEAKGGLSSDEFDEGSDPEDDSPGVASALLTSADLGYLGLGADEEDEAHEDAIPLVDDLLTPSDMGMLETIPEEEEEDDEDIAGSSSRAPDPVPTEAPSTQEQPLSAEEAPLSPLIKIANIVSIARSSPERRRRFLRLAKEAYKDNPKKAAAVHIPPMFNKTRWNSRFFQLRVALRFAKALAFVVRSDVLDGGNDY</sequence>
<dbReference type="InterPro" id="IPR012337">
    <property type="entry name" value="RNaseH-like_sf"/>
</dbReference>
<feature type="region of interest" description="Disordered" evidence="6">
    <location>
        <begin position="1"/>
        <end position="27"/>
    </location>
</feature>
<evidence type="ECO:0008006" key="9">
    <source>
        <dbReference type="Google" id="ProtNLM"/>
    </source>
</evidence>
<reference evidence="7" key="1">
    <citation type="submission" date="2016-04" db="EMBL/GenBank/DDBJ databases">
        <authorList>
            <person name="Nguyen H.D."/>
            <person name="Samba Siva P."/>
            <person name="Cullis J."/>
            <person name="Levesque C.A."/>
            <person name="Hambleton S."/>
        </authorList>
    </citation>
    <scope>NUCLEOTIDE SEQUENCE</scope>
    <source>
        <strain evidence="7">DAOMC 236426</strain>
    </source>
</reference>
<proteinExistence type="predicted"/>
<comment type="caution">
    <text evidence="7">The sequence shown here is derived from an EMBL/GenBank/DDBJ whole genome shotgun (WGS) entry which is preliminary data.</text>
</comment>
<keyword evidence="3" id="KW-0863">Zinc-finger</keyword>
<name>A0A8X7SS13_9BASI</name>
<dbReference type="GO" id="GO:0005634">
    <property type="term" value="C:nucleus"/>
    <property type="evidence" value="ECO:0007669"/>
    <property type="project" value="UniProtKB-SubCell"/>
</dbReference>
<keyword evidence="2" id="KW-0479">Metal-binding</keyword>
<comment type="subcellular location">
    <subcellularLocation>
        <location evidence="1">Nucleus</location>
    </subcellularLocation>
</comment>
<feature type="non-terminal residue" evidence="7">
    <location>
        <position position="545"/>
    </location>
</feature>
<feature type="non-terminal residue" evidence="7">
    <location>
        <position position="1"/>
    </location>
</feature>
<keyword evidence="8" id="KW-1185">Reference proteome</keyword>
<evidence type="ECO:0000256" key="6">
    <source>
        <dbReference type="SAM" id="MobiDB-lite"/>
    </source>
</evidence>
<dbReference type="Proteomes" id="UP000077684">
    <property type="component" value="Unassembled WGS sequence"/>
</dbReference>
<dbReference type="PANTHER" id="PTHR46481:SF10">
    <property type="entry name" value="ZINC FINGER BED DOMAIN-CONTAINING PROTEIN 39"/>
    <property type="match status" value="1"/>
</dbReference>
<evidence type="ECO:0000313" key="8">
    <source>
        <dbReference type="Proteomes" id="UP000077684"/>
    </source>
</evidence>
<dbReference type="GO" id="GO:0008270">
    <property type="term" value="F:zinc ion binding"/>
    <property type="evidence" value="ECO:0007669"/>
    <property type="project" value="UniProtKB-KW"/>
</dbReference>
<feature type="region of interest" description="Disordered" evidence="6">
    <location>
        <begin position="421"/>
        <end position="459"/>
    </location>
</feature>
<evidence type="ECO:0000256" key="3">
    <source>
        <dbReference type="ARBA" id="ARBA00022771"/>
    </source>
</evidence>
<dbReference type="AlphaFoldDB" id="A0A8X7SS13"/>
<dbReference type="InterPro" id="IPR052035">
    <property type="entry name" value="ZnF_BED_domain_contain"/>
</dbReference>
<evidence type="ECO:0000256" key="5">
    <source>
        <dbReference type="ARBA" id="ARBA00023242"/>
    </source>
</evidence>
<organism evidence="7 8">
    <name type="scientific">Tilletia controversa</name>
    <name type="common">dwarf bunt fungus</name>
    <dbReference type="NCBI Taxonomy" id="13291"/>
    <lineage>
        <taxon>Eukaryota</taxon>
        <taxon>Fungi</taxon>
        <taxon>Dikarya</taxon>
        <taxon>Basidiomycota</taxon>
        <taxon>Ustilaginomycotina</taxon>
        <taxon>Exobasidiomycetes</taxon>
        <taxon>Tilletiales</taxon>
        <taxon>Tilletiaceae</taxon>
        <taxon>Tilletia</taxon>
    </lineage>
</organism>
<feature type="compositionally biased region" description="Acidic residues" evidence="6">
    <location>
        <begin position="359"/>
        <end position="371"/>
    </location>
</feature>
<evidence type="ECO:0000256" key="4">
    <source>
        <dbReference type="ARBA" id="ARBA00022833"/>
    </source>
</evidence>